<protein>
    <submittedName>
        <fullName evidence="3">Low affinity iron permease family protein</fullName>
    </submittedName>
</protein>
<keyword evidence="2" id="KW-0812">Transmembrane</keyword>
<feature type="region of interest" description="Disordered" evidence="1">
    <location>
        <begin position="130"/>
        <end position="169"/>
    </location>
</feature>
<dbReference type="Pfam" id="PF04120">
    <property type="entry name" value="Iron_permease"/>
    <property type="match status" value="1"/>
</dbReference>
<reference evidence="3 4" key="1">
    <citation type="submission" date="2022-04" db="EMBL/GenBank/DDBJ databases">
        <title>Genome sequence of soybean root-associated Caulobacter segnis RL271.</title>
        <authorList>
            <person name="Longley R."/>
            <person name="Bonito G."/>
            <person name="Trigodet F."/>
            <person name="Crosson S."/>
            <person name="Fiebig A."/>
        </authorList>
    </citation>
    <scope>NUCLEOTIDE SEQUENCE [LARGE SCALE GENOMIC DNA]</scope>
    <source>
        <strain evidence="3 4">RL271</strain>
    </source>
</reference>
<gene>
    <name evidence="3" type="ORF">MZV50_07195</name>
</gene>
<evidence type="ECO:0000256" key="2">
    <source>
        <dbReference type="SAM" id="Phobius"/>
    </source>
</evidence>
<dbReference type="EMBL" id="CP096040">
    <property type="protein sequence ID" value="USQ97319.1"/>
    <property type="molecule type" value="Genomic_DNA"/>
</dbReference>
<evidence type="ECO:0000256" key="1">
    <source>
        <dbReference type="SAM" id="MobiDB-lite"/>
    </source>
</evidence>
<sequence length="169" mass="18456">MDKLFAKFANVTAKITGSPPAFLACVALVVVWAVSGPIFKFSETWQLVINTGTTIITFLMVFLIQNTQNRDGIALQTKLDELIRATTDAENEFIGIEKLTDKELEAMHAHCKARADRSVRALQRAAAEKDARVAKQAKTGKPVAADKKQPSARAQASRRAKALRAGHPN</sequence>
<keyword evidence="4" id="KW-1185">Reference proteome</keyword>
<dbReference type="Proteomes" id="UP001057520">
    <property type="component" value="Chromosome"/>
</dbReference>
<keyword evidence="2" id="KW-1133">Transmembrane helix</keyword>
<name>A0ABY4ZYN6_9CAUL</name>
<organism evidence="3 4">
    <name type="scientific">Caulobacter segnis</name>
    <dbReference type="NCBI Taxonomy" id="88688"/>
    <lineage>
        <taxon>Bacteria</taxon>
        <taxon>Pseudomonadati</taxon>
        <taxon>Pseudomonadota</taxon>
        <taxon>Alphaproteobacteria</taxon>
        <taxon>Caulobacterales</taxon>
        <taxon>Caulobacteraceae</taxon>
        <taxon>Caulobacter</taxon>
    </lineage>
</organism>
<dbReference type="PROSITE" id="PS51257">
    <property type="entry name" value="PROKAR_LIPOPROTEIN"/>
    <property type="match status" value="1"/>
</dbReference>
<feature type="compositionally biased region" description="Basic residues" evidence="1">
    <location>
        <begin position="156"/>
        <end position="169"/>
    </location>
</feature>
<feature type="transmembrane region" description="Helical" evidence="2">
    <location>
        <begin position="45"/>
        <end position="64"/>
    </location>
</feature>
<feature type="transmembrane region" description="Helical" evidence="2">
    <location>
        <begin position="21"/>
        <end position="39"/>
    </location>
</feature>
<proteinExistence type="predicted"/>
<evidence type="ECO:0000313" key="3">
    <source>
        <dbReference type="EMBL" id="USQ97319.1"/>
    </source>
</evidence>
<dbReference type="InterPro" id="IPR007251">
    <property type="entry name" value="Iron_permease_Fet4"/>
</dbReference>
<evidence type="ECO:0000313" key="4">
    <source>
        <dbReference type="Proteomes" id="UP001057520"/>
    </source>
</evidence>
<accession>A0ABY4ZYN6</accession>
<keyword evidence="2" id="KW-0472">Membrane</keyword>